<proteinExistence type="predicted"/>
<protein>
    <submittedName>
        <fullName evidence="4">PAP2 superfamily</fullName>
    </submittedName>
</protein>
<dbReference type="AlphaFoldDB" id="A0A9E7I6P1"/>
<keyword evidence="2" id="KW-1133">Transmembrane helix</keyword>
<feature type="transmembrane region" description="Helical" evidence="2">
    <location>
        <begin position="254"/>
        <end position="272"/>
    </location>
</feature>
<keyword evidence="5" id="KW-1185">Reference proteome</keyword>
<dbReference type="Pfam" id="PF01569">
    <property type="entry name" value="PAP2"/>
    <property type="match status" value="1"/>
</dbReference>
<feature type="transmembrane region" description="Helical" evidence="2">
    <location>
        <begin position="284"/>
        <end position="306"/>
    </location>
</feature>
<evidence type="ECO:0000313" key="5">
    <source>
        <dbReference type="Proteomes" id="UP001055439"/>
    </source>
</evidence>
<evidence type="ECO:0000259" key="3">
    <source>
        <dbReference type="Pfam" id="PF01569"/>
    </source>
</evidence>
<dbReference type="SUPFAM" id="SSF48317">
    <property type="entry name" value="Acid phosphatase/Vanadium-dependent haloperoxidase"/>
    <property type="match status" value="1"/>
</dbReference>
<name>A0A9E7I6P1_9LILI</name>
<dbReference type="GO" id="GO:0008610">
    <property type="term" value="P:lipid biosynthetic process"/>
    <property type="evidence" value="ECO:0007669"/>
    <property type="project" value="TreeGrafter"/>
</dbReference>
<keyword evidence="1" id="KW-0378">Hydrolase</keyword>
<dbReference type="GO" id="GO:0005789">
    <property type="term" value="C:endoplasmic reticulum membrane"/>
    <property type="evidence" value="ECO:0007669"/>
    <property type="project" value="TreeGrafter"/>
</dbReference>
<dbReference type="InterPro" id="IPR000326">
    <property type="entry name" value="PAP2/HPO"/>
</dbReference>
<gene>
    <name evidence="4" type="ORF">MUK42_14879</name>
</gene>
<dbReference type="Proteomes" id="UP001055439">
    <property type="component" value="Chromosome 9"/>
</dbReference>
<feature type="domain" description="Phosphatidic acid phosphatase type 2/haloperoxidase" evidence="3">
    <location>
        <begin position="193"/>
        <end position="272"/>
    </location>
</feature>
<evidence type="ECO:0000313" key="4">
    <source>
        <dbReference type="EMBL" id="URE46890.1"/>
    </source>
</evidence>
<dbReference type="Gene3D" id="1.20.144.10">
    <property type="entry name" value="Phosphatidic acid phosphatase type 2/haloperoxidase"/>
    <property type="match status" value="1"/>
</dbReference>
<dbReference type="PANTHER" id="PTHR11247:SF40">
    <property type="entry name" value="LIPID PHOSPHATE PHOSPHATASE EPSILON 1, CHLOROPLASTIC"/>
    <property type="match status" value="1"/>
</dbReference>
<keyword evidence="2" id="KW-0472">Membrane</keyword>
<evidence type="ECO:0000256" key="2">
    <source>
        <dbReference type="SAM" id="Phobius"/>
    </source>
</evidence>
<dbReference type="OrthoDB" id="302705at2759"/>
<dbReference type="InterPro" id="IPR036938">
    <property type="entry name" value="PAP2/HPO_sf"/>
</dbReference>
<reference evidence="4" key="1">
    <citation type="submission" date="2022-05" db="EMBL/GenBank/DDBJ databases">
        <title>The Musa troglodytarum L. genome provides insights into the mechanism of non-climacteric behaviour and enrichment of carotenoids.</title>
        <authorList>
            <person name="Wang J."/>
        </authorList>
    </citation>
    <scope>NUCLEOTIDE SEQUENCE</scope>
    <source>
        <tissue evidence="4">Leaf</tissue>
    </source>
</reference>
<dbReference type="PANTHER" id="PTHR11247">
    <property type="entry name" value="PALMITOYL-PROTEIN THIOESTERASE/DOLICHYLDIPHOSPHATASE 1"/>
    <property type="match status" value="1"/>
</dbReference>
<sequence length="314" mass="34807">MPSTPTNAYFYSLPSDARRCNPYPAHKMPSFPLPSSAAVHLPPLKSLSPSSSHQRHASKIPILTPRLGSKSKSHLCGRSTVSGRRGSMTELTRMAALGSDQDIEEDTALAEVEAMLRNGPFNLDRHFAWRNLEAVLNGTSKWLVAALFGLAILWKHDAEILWAAMGSVINAWLSITLKRILNHERPVAGLKPDPGMPSSHAQSIFYIEAFSILLMVNHLGIDTFTVSIGSIALLFGSYLSWLRVSQQLHTYSQVLVGALLGFCCGVAWYWLWHSFVLEAFNSLLWVRILVVLGSVTTCGAFVVYVIQHWLRDEP</sequence>
<dbReference type="GO" id="GO:0006487">
    <property type="term" value="P:protein N-linked glycosylation"/>
    <property type="evidence" value="ECO:0007669"/>
    <property type="project" value="TreeGrafter"/>
</dbReference>
<dbReference type="EMBL" id="CP097511">
    <property type="protein sequence ID" value="URE46890.1"/>
    <property type="molecule type" value="Genomic_DNA"/>
</dbReference>
<evidence type="ECO:0000256" key="1">
    <source>
        <dbReference type="ARBA" id="ARBA00022801"/>
    </source>
</evidence>
<dbReference type="GO" id="GO:0047874">
    <property type="term" value="F:dolichyldiphosphatase activity"/>
    <property type="evidence" value="ECO:0007669"/>
    <property type="project" value="TreeGrafter"/>
</dbReference>
<keyword evidence="2" id="KW-0812">Transmembrane</keyword>
<feature type="transmembrane region" description="Helical" evidence="2">
    <location>
        <begin position="224"/>
        <end position="242"/>
    </location>
</feature>
<organism evidence="4 5">
    <name type="scientific">Musa troglodytarum</name>
    <name type="common">fe'i banana</name>
    <dbReference type="NCBI Taxonomy" id="320322"/>
    <lineage>
        <taxon>Eukaryota</taxon>
        <taxon>Viridiplantae</taxon>
        <taxon>Streptophyta</taxon>
        <taxon>Embryophyta</taxon>
        <taxon>Tracheophyta</taxon>
        <taxon>Spermatophyta</taxon>
        <taxon>Magnoliopsida</taxon>
        <taxon>Liliopsida</taxon>
        <taxon>Zingiberales</taxon>
        <taxon>Musaceae</taxon>
        <taxon>Musa</taxon>
    </lineage>
</organism>
<accession>A0A9E7I6P1</accession>